<dbReference type="EMBL" id="GBXM01088788">
    <property type="protein sequence ID" value="JAH19789.1"/>
    <property type="molecule type" value="Transcribed_RNA"/>
</dbReference>
<name>A0A0E9QSJ3_ANGAN</name>
<reference evidence="1" key="2">
    <citation type="journal article" date="2015" name="Fish Shellfish Immunol.">
        <title>Early steps in the European eel (Anguilla anguilla)-Vibrio vulnificus interaction in the gills: Role of the RtxA13 toxin.</title>
        <authorList>
            <person name="Callol A."/>
            <person name="Pajuelo D."/>
            <person name="Ebbesson L."/>
            <person name="Teles M."/>
            <person name="MacKenzie S."/>
            <person name="Amaro C."/>
        </authorList>
    </citation>
    <scope>NUCLEOTIDE SEQUENCE</scope>
</reference>
<organism evidence="1">
    <name type="scientific">Anguilla anguilla</name>
    <name type="common">European freshwater eel</name>
    <name type="synonym">Muraena anguilla</name>
    <dbReference type="NCBI Taxonomy" id="7936"/>
    <lineage>
        <taxon>Eukaryota</taxon>
        <taxon>Metazoa</taxon>
        <taxon>Chordata</taxon>
        <taxon>Craniata</taxon>
        <taxon>Vertebrata</taxon>
        <taxon>Euteleostomi</taxon>
        <taxon>Actinopterygii</taxon>
        <taxon>Neopterygii</taxon>
        <taxon>Teleostei</taxon>
        <taxon>Anguilliformes</taxon>
        <taxon>Anguillidae</taxon>
        <taxon>Anguilla</taxon>
    </lineage>
</organism>
<evidence type="ECO:0000313" key="1">
    <source>
        <dbReference type="EMBL" id="JAH19789.1"/>
    </source>
</evidence>
<reference evidence="1" key="1">
    <citation type="submission" date="2014-11" db="EMBL/GenBank/DDBJ databases">
        <authorList>
            <person name="Amaro Gonzalez C."/>
        </authorList>
    </citation>
    <scope>NUCLEOTIDE SEQUENCE</scope>
</reference>
<accession>A0A0E9QSJ3</accession>
<dbReference type="AlphaFoldDB" id="A0A0E9QSJ3"/>
<protein>
    <submittedName>
        <fullName evidence="1">Uncharacterized protein</fullName>
    </submittedName>
</protein>
<proteinExistence type="predicted"/>
<sequence length="45" mass="5071">MKLTYYALIMMSSHSFSKLNQAILFFVTVMHISSSPELCNNGCVL</sequence>